<dbReference type="InterPro" id="IPR021109">
    <property type="entry name" value="Peptidase_aspartic_dom_sf"/>
</dbReference>
<protein>
    <submittedName>
        <fullName evidence="1">MAK10-like protein</fullName>
    </submittedName>
</protein>
<dbReference type="PANTHER" id="PTHR33067:SF9">
    <property type="entry name" value="RNA-DIRECTED DNA POLYMERASE"/>
    <property type="match status" value="1"/>
</dbReference>
<name>A0A699IWB6_TANCI</name>
<dbReference type="AlphaFoldDB" id="A0A699IWB6"/>
<reference evidence="1" key="1">
    <citation type="journal article" date="2019" name="Sci. Rep.">
        <title>Draft genome of Tanacetum cinerariifolium, the natural source of mosquito coil.</title>
        <authorList>
            <person name="Yamashiro T."/>
            <person name="Shiraishi A."/>
            <person name="Satake H."/>
            <person name="Nakayama K."/>
        </authorList>
    </citation>
    <scope>NUCLEOTIDE SEQUENCE</scope>
</reference>
<accession>A0A699IWB6</accession>
<sequence>MGSISTWEDLTTRSLAQFFPPGRTAKLRNDILMFQQHQVNLFLKDRLILRTYFKKSLIMALLKDLALYDNEGWNDPRDFKKPVKAIYLPHDVPNAFDRRLIELENQVQHLMEAYLAPNPPVQVNKIASSCEIYSGPRDTQYCIENPKQAFVDYASSRIDKAGGKWFTFKPKQNNLGDTYNPSWKSHQKLRGLQAFDTLVYSGSIVNLIPLYLFKKHKIGLLEETEDVLGLADGTKSYPVGIVRNVEVHVGKLKFLEDFYVIDMKKDPTCPLLIGRGFLATASTVIDCKKAKIAVGESITMLIFRVKEIDFGVENVPYWTIRGKQESYTP</sequence>
<organism evidence="1">
    <name type="scientific">Tanacetum cinerariifolium</name>
    <name type="common">Dalmatian daisy</name>
    <name type="synonym">Chrysanthemum cinerariifolium</name>
    <dbReference type="NCBI Taxonomy" id="118510"/>
    <lineage>
        <taxon>Eukaryota</taxon>
        <taxon>Viridiplantae</taxon>
        <taxon>Streptophyta</taxon>
        <taxon>Embryophyta</taxon>
        <taxon>Tracheophyta</taxon>
        <taxon>Spermatophyta</taxon>
        <taxon>Magnoliopsida</taxon>
        <taxon>eudicotyledons</taxon>
        <taxon>Gunneridae</taxon>
        <taxon>Pentapetalae</taxon>
        <taxon>asterids</taxon>
        <taxon>campanulids</taxon>
        <taxon>Asterales</taxon>
        <taxon>Asteraceae</taxon>
        <taxon>Asteroideae</taxon>
        <taxon>Anthemideae</taxon>
        <taxon>Anthemidinae</taxon>
        <taxon>Tanacetum</taxon>
    </lineage>
</organism>
<proteinExistence type="predicted"/>
<dbReference type="EMBL" id="BKCJ010340811">
    <property type="protein sequence ID" value="GEZ91078.1"/>
    <property type="molecule type" value="Genomic_DNA"/>
</dbReference>
<evidence type="ECO:0000313" key="1">
    <source>
        <dbReference type="EMBL" id="GEZ91078.1"/>
    </source>
</evidence>
<dbReference type="PANTHER" id="PTHR33067">
    <property type="entry name" value="RNA-DIRECTED DNA POLYMERASE-RELATED"/>
    <property type="match status" value="1"/>
</dbReference>
<dbReference type="Gene3D" id="2.40.70.10">
    <property type="entry name" value="Acid Proteases"/>
    <property type="match status" value="1"/>
</dbReference>
<dbReference type="CDD" id="cd00303">
    <property type="entry name" value="retropepsin_like"/>
    <property type="match status" value="1"/>
</dbReference>
<comment type="caution">
    <text evidence="1">The sequence shown here is derived from an EMBL/GenBank/DDBJ whole genome shotgun (WGS) entry which is preliminary data.</text>
</comment>
<gene>
    <name evidence="1" type="ORF">Tci_563051</name>
</gene>